<dbReference type="OrthoDB" id="3291376at2"/>
<evidence type="ECO:0000313" key="2">
    <source>
        <dbReference type="Proteomes" id="UP000320239"/>
    </source>
</evidence>
<reference evidence="1 2" key="1">
    <citation type="submission" date="2019-06" db="EMBL/GenBank/DDBJ databases">
        <title>Sequencing the genomes of 1000 actinobacteria strains.</title>
        <authorList>
            <person name="Klenk H.-P."/>
        </authorList>
    </citation>
    <scope>NUCLEOTIDE SEQUENCE [LARGE SCALE GENOMIC DNA]</scope>
    <source>
        <strain evidence="1 2">DSM 43866</strain>
    </source>
</reference>
<name>A0A561VRQ8_ACTTI</name>
<dbReference type="Proteomes" id="UP000320239">
    <property type="component" value="Unassembled WGS sequence"/>
</dbReference>
<organism evidence="1 2">
    <name type="scientific">Actinoplanes teichomyceticus</name>
    <dbReference type="NCBI Taxonomy" id="1867"/>
    <lineage>
        <taxon>Bacteria</taxon>
        <taxon>Bacillati</taxon>
        <taxon>Actinomycetota</taxon>
        <taxon>Actinomycetes</taxon>
        <taxon>Micromonosporales</taxon>
        <taxon>Micromonosporaceae</taxon>
        <taxon>Actinoplanes</taxon>
    </lineage>
</organism>
<dbReference type="EMBL" id="VIWY01000004">
    <property type="protein sequence ID" value="TWG14268.1"/>
    <property type="molecule type" value="Genomic_DNA"/>
</dbReference>
<comment type="caution">
    <text evidence="1">The sequence shown here is derived from an EMBL/GenBank/DDBJ whole genome shotgun (WGS) entry which is preliminary data.</text>
</comment>
<sequence length="207" mass="21757">MATGPLLGRTAGWLTVSDAASRVRIVTAALPGLLYRVSAAPDAGIAPVVTRRGGRVWIRLRATGSDGPDEVRIVLNRDVRWDIRLPAGAGEQQLDLRGGRVTRLAVGPTGLAEIWLPDPDGTVPVTFTGGLGSLVLIAGTRAPFRIVLEEGAGSVVTPWVANNGTPAGAVLREAGWHRAADRYAVHAVGGTGSVLVRRYEPARPRAR</sequence>
<accession>A0A561VRQ8</accession>
<dbReference type="AlphaFoldDB" id="A0A561VRQ8"/>
<proteinExistence type="predicted"/>
<evidence type="ECO:0000313" key="1">
    <source>
        <dbReference type="EMBL" id="TWG14268.1"/>
    </source>
</evidence>
<gene>
    <name evidence="1" type="ORF">FHX34_104568</name>
</gene>
<dbReference type="RefSeq" id="WP_122980258.1">
    <property type="nucleotide sequence ID" value="NZ_BOMX01000083.1"/>
</dbReference>
<keyword evidence="2" id="KW-1185">Reference proteome</keyword>
<protein>
    <submittedName>
        <fullName evidence="1">Uncharacterized protein</fullName>
    </submittedName>
</protein>